<feature type="region of interest" description="Disordered" evidence="1">
    <location>
        <begin position="27"/>
        <end position="52"/>
    </location>
</feature>
<evidence type="ECO:0000313" key="3">
    <source>
        <dbReference type="Proteomes" id="UP000199632"/>
    </source>
</evidence>
<gene>
    <name evidence="2" type="ORF">SAMN05421684_7295</name>
</gene>
<name>A0A1H3UHZ1_9ACTN</name>
<evidence type="ECO:0000256" key="1">
    <source>
        <dbReference type="SAM" id="MobiDB-lite"/>
    </source>
</evidence>
<dbReference type="Proteomes" id="UP000199632">
    <property type="component" value="Unassembled WGS sequence"/>
</dbReference>
<accession>A0A1H3UHZ1</accession>
<dbReference type="AlphaFoldDB" id="A0A1H3UHZ1"/>
<reference evidence="3" key="1">
    <citation type="submission" date="2016-10" db="EMBL/GenBank/DDBJ databases">
        <authorList>
            <person name="Varghese N."/>
            <person name="Submissions S."/>
        </authorList>
    </citation>
    <scope>NUCLEOTIDE SEQUENCE [LARGE SCALE GENOMIC DNA]</scope>
    <source>
        <strain evidence="3">DSM 44718</strain>
    </source>
</reference>
<protein>
    <submittedName>
        <fullName evidence="2">Uncharacterized protein</fullName>
    </submittedName>
</protein>
<dbReference type="STRING" id="137265.SAMN05421684_7295"/>
<dbReference type="EMBL" id="FNQB01000004">
    <property type="protein sequence ID" value="SDZ61681.1"/>
    <property type="molecule type" value="Genomic_DNA"/>
</dbReference>
<proteinExistence type="predicted"/>
<organism evidence="2 3">
    <name type="scientific">Asanoa ishikariensis</name>
    <dbReference type="NCBI Taxonomy" id="137265"/>
    <lineage>
        <taxon>Bacteria</taxon>
        <taxon>Bacillati</taxon>
        <taxon>Actinomycetota</taxon>
        <taxon>Actinomycetes</taxon>
        <taxon>Micromonosporales</taxon>
        <taxon>Micromonosporaceae</taxon>
        <taxon>Asanoa</taxon>
    </lineage>
</organism>
<keyword evidence="3" id="KW-1185">Reference proteome</keyword>
<evidence type="ECO:0000313" key="2">
    <source>
        <dbReference type="EMBL" id="SDZ61681.1"/>
    </source>
</evidence>
<dbReference type="RefSeq" id="WP_176985245.1">
    <property type="nucleotide sequence ID" value="NZ_BOND01000005.1"/>
</dbReference>
<sequence>MSEPEESYEKTSKTDDILLKPILKDLNHLKDDEDLEQPRRTRKKDAPDDRKR</sequence>